<dbReference type="RefSeq" id="YP_009773688.1">
    <property type="nucleotide sequence ID" value="NC_047430.1"/>
</dbReference>
<keyword evidence="2" id="KW-0378">Hydrolase</keyword>
<keyword evidence="2" id="KW-0934">Plastid</keyword>
<accession>A0A6H1U5L1</accession>
<evidence type="ECO:0000313" key="2">
    <source>
        <dbReference type="EMBL" id="QIZ74188.1"/>
    </source>
</evidence>
<gene>
    <name evidence="2" type="primary">orf445</name>
</gene>
<dbReference type="AlphaFoldDB" id="A0A6H1U5L1"/>
<feature type="region of interest" description="Disordered" evidence="1">
    <location>
        <begin position="203"/>
        <end position="255"/>
    </location>
</feature>
<reference evidence="2" key="1">
    <citation type="submission" date="2019-11" db="EMBL/GenBank/DDBJ databases">
        <title>The Chloroplast Genome of the Green Alga Uronema confervicolum.</title>
        <authorList>
            <person name="Liu B."/>
        </authorList>
    </citation>
    <scope>NUCLEOTIDE SEQUENCE</scope>
</reference>
<dbReference type="EMBL" id="MN701586">
    <property type="protein sequence ID" value="QIZ74188.1"/>
    <property type="molecule type" value="Genomic_DNA"/>
</dbReference>
<dbReference type="GeneID" id="54626393"/>
<keyword evidence="2" id="KW-0255">Endonuclease</keyword>
<dbReference type="CDD" id="cd00085">
    <property type="entry name" value="HNHc"/>
    <property type="match status" value="1"/>
</dbReference>
<keyword evidence="2" id="KW-0150">Chloroplast</keyword>
<keyword evidence="2" id="KW-0540">Nuclease</keyword>
<evidence type="ECO:0000256" key="1">
    <source>
        <dbReference type="SAM" id="MobiDB-lite"/>
    </source>
</evidence>
<organism evidence="2">
    <name type="scientific">Uronema confervicola</name>
    <dbReference type="NCBI Taxonomy" id="764120"/>
    <lineage>
        <taxon>Eukaryota</taxon>
        <taxon>Viridiplantae</taxon>
        <taxon>Chlorophyta</taxon>
        <taxon>core chlorophytes</taxon>
        <taxon>Chlorophyceae</taxon>
        <taxon>OCC clade</taxon>
        <taxon>Chaetophorales</taxon>
        <taxon>Uronemataceae</taxon>
        <taxon>Uronema</taxon>
    </lineage>
</organism>
<sequence length="444" mass="52257">MRKSKLFYENKKRLAIASTAFFLNKLKKKYQFVLFSSKQNFPQFFEPKREEKAFNAFKNYMDELFQKYGLNKQKRLEYLNKIEEFLKDYFYQFFLNSNEQTQLLLLEEYNYLKHAETIHNMYATFLKNLDNTTGGRPELYNTVYQVVHHIIPRFEGGSNEQNNRIQLHQYEHALIHLFRFSWKQSSSDLNAFSSGCLDDDQLSRRNRPELSSVENARAKTTRNPEWQATAGARGRANRSKPALTPALQRSGSKAGKQYQFENARQRVNPFTWLFCEFTVGFKNIATEEIVWVEPNEDPKSRTVAFIAQFLSTKNPSQPIPEKQVSNLSVLFRGERPTKWGWSLYGLKFDTNLVELTRSEISLLEKAFATVVVYTYRDSPVNEEILRNSFNKRFSTVFTSVSSDILFTKMYLFMQMYLELVLVGSTNANKKYIERFVTLYEKLDI</sequence>
<dbReference type="GO" id="GO:0004519">
    <property type="term" value="F:endonuclease activity"/>
    <property type="evidence" value="ECO:0007669"/>
    <property type="project" value="UniProtKB-KW"/>
</dbReference>
<name>A0A6H1U5L1_9CHLO</name>
<protein>
    <submittedName>
        <fullName evidence="2">Putative HNH homing endonuclease</fullName>
    </submittedName>
</protein>
<proteinExistence type="predicted"/>
<geneLocation type="chloroplast" evidence="2"/>
<dbReference type="InterPro" id="IPR003615">
    <property type="entry name" value="HNH_nuc"/>
</dbReference>